<dbReference type="EC" id="3.2.1.23" evidence="7"/>
<dbReference type="Pfam" id="PF01301">
    <property type="entry name" value="Glyco_hydro_35"/>
    <property type="match status" value="1"/>
</dbReference>
<dbReference type="GO" id="GO:0004565">
    <property type="term" value="F:beta-galactosidase activity"/>
    <property type="evidence" value="ECO:0007669"/>
    <property type="project" value="UniProtKB-EC"/>
</dbReference>
<dbReference type="PROSITE" id="PS01182">
    <property type="entry name" value="GLYCOSYL_HYDROL_F35"/>
    <property type="match status" value="1"/>
</dbReference>
<accession>A0AAV4A6Z9</accession>
<evidence type="ECO:0000259" key="10">
    <source>
        <dbReference type="Pfam" id="PF01301"/>
    </source>
</evidence>
<dbReference type="Pfam" id="PF21317">
    <property type="entry name" value="BetaGal_ABD_1"/>
    <property type="match status" value="1"/>
</dbReference>
<dbReference type="SUPFAM" id="SSF51445">
    <property type="entry name" value="(Trans)glycosidases"/>
    <property type="match status" value="1"/>
</dbReference>
<dbReference type="InterPro" id="IPR048912">
    <property type="entry name" value="BetaGal1-like_ABD1"/>
</dbReference>
<keyword evidence="14" id="KW-1185">Reference proteome</keyword>
<evidence type="ECO:0000256" key="1">
    <source>
        <dbReference type="ARBA" id="ARBA00009809"/>
    </source>
</evidence>
<dbReference type="InterPro" id="IPR048913">
    <property type="entry name" value="BetaGal_gal-bd"/>
</dbReference>
<dbReference type="InterPro" id="IPR026283">
    <property type="entry name" value="B-gal_1-like"/>
</dbReference>
<dbReference type="PRINTS" id="PR00742">
    <property type="entry name" value="GLHYDRLASE35"/>
</dbReference>
<comment type="caution">
    <text evidence="13">The sequence shown here is derived from an EMBL/GenBank/DDBJ whole genome shotgun (WGS) entry which is preliminary data.</text>
</comment>
<evidence type="ECO:0000259" key="12">
    <source>
        <dbReference type="Pfam" id="PF21467"/>
    </source>
</evidence>
<feature type="domain" description="Beta-galactosidase 1-like first all-beta" evidence="11">
    <location>
        <begin position="409"/>
        <end position="519"/>
    </location>
</feature>
<comment type="similarity">
    <text evidence="1 8">Belongs to the glycosyl hydrolase 35 family.</text>
</comment>
<feature type="active site" description="Proton donor" evidence="6">
    <location>
        <position position="193"/>
    </location>
</feature>
<reference evidence="13 14" key="1">
    <citation type="journal article" date="2021" name="Elife">
        <title>Chloroplast acquisition without the gene transfer in kleptoplastic sea slugs, Plakobranchus ocellatus.</title>
        <authorList>
            <person name="Maeda T."/>
            <person name="Takahashi S."/>
            <person name="Yoshida T."/>
            <person name="Shimamura S."/>
            <person name="Takaki Y."/>
            <person name="Nagai Y."/>
            <person name="Toyoda A."/>
            <person name="Suzuki Y."/>
            <person name="Arimoto A."/>
            <person name="Ishii H."/>
            <person name="Satoh N."/>
            <person name="Nishiyama T."/>
            <person name="Hasebe M."/>
            <person name="Maruyama T."/>
            <person name="Minagawa J."/>
            <person name="Obokata J."/>
            <person name="Shigenobu S."/>
        </authorList>
    </citation>
    <scope>NUCLEOTIDE SEQUENCE [LARGE SCALE GENOMIC DNA]</scope>
</reference>
<dbReference type="InterPro" id="IPR017853">
    <property type="entry name" value="GH"/>
</dbReference>
<feature type="domain" description="Glycoside hydrolase 35 catalytic" evidence="10">
    <location>
        <begin position="44"/>
        <end position="362"/>
    </location>
</feature>
<protein>
    <recommendedName>
        <fullName evidence="7">Beta-galactosidase</fullName>
        <ecNumber evidence="7">3.2.1.23</ecNumber>
    </recommendedName>
</protein>
<feature type="domain" description="Beta-galactosidase galactose-binding" evidence="12">
    <location>
        <begin position="551"/>
        <end position="608"/>
    </location>
</feature>
<sequence length="673" mass="75709">MAISRPLLCFLVFFLLLVLQINGLIVSHEKAENQSFQIDYTRNTFLKDEQPFRYVSGSFHYSRVHPDYWKDRLLKTRAAGVNAIQTIVPWNIHELSSGKFTWTGFADLPKFLSLAKETDLIVLLRLGPYICGEWEFGGFPAWLLTANSSMILRTSDPSYMVYVDRWYSALLDKVKPFMYDNGGPVVMVQIENEYGSYFACDSVYLDYLRDKVVAALTNSSVLYTTDGGATGYLKCGKVEDVYATVDFGTSSNFVTAFKAQRQYEPKGPLVNSEFYTGWLDHWGEKHSTVDAVTLAKYLDSLLNYSANVNMYMFVGGTNFGFTSGANDQPYLPVPTSYDYDSPISEAGDLTPKYYAVRDIISKYLPLPKIPIPPDVPKAKYGKIPMTFVTTVQDSLHFLTPEGPYKSKYPVNMEKINFYHGFILYRTILKSDTKRPSILSARGVRDRAIVMVNAVPFGLLEREKTIDVNITGSKGQAVDILVENCGRINYGSKMLFNTKGIIENVILDGEIVTDWEIYPLHLENINNTLAVMKKIGKRVQPKVSADGKLMTPSIYLGSFEIKDQPNDTFLDPTTWGKGQAIINDFNLGRYWPGRGPQVTLYVPAPVLVPAPRTNYLFLFETESAPCGQGYQQASACQVNFTDVPCIDGPIGPGAFGHDNKNLQYYNDPEKHLHH</sequence>
<evidence type="ECO:0000256" key="9">
    <source>
        <dbReference type="SAM" id="SignalP"/>
    </source>
</evidence>
<dbReference type="Proteomes" id="UP000735302">
    <property type="component" value="Unassembled WGS sequence"/>
</dbReference>
<dbReference type="PIRSF" id="PIRSF006336">
    <property type="entry name" value="B-gal"/>
    <property type="match status" value="1"/>
</dbReference>
<feature type="active site" description="Nucleophile" evidence="6">
    <location>
        <position position="273"/>
    </location>
</feature>
<dbReference type="InterPro" id="IPR031330">
    <property type="entry name" value="Gly_Hdrlase_35_cat"/>
</dbReference>
<dbReference type="Gene3D" id="3.20.20.80">
    <property type="entry name" value="Glycosidases"/>
    <property type="match status" value="1"/>
</dbReference>
<evidence type="ECO:0000313" key="14">
    <source>
        <dbReference type="Proteomes" id="UP000735302"/>
    </source>
</evidence>
<dbReference type="Gene3D" id="2.60.120.260">
    <property type="entry name" value="Galactose-binding domain-like"/>
    <property type="match status" value="2"/>
</dbReference>
<evidence type="ECO:0000313" key="13">
    <source>
        <dbReference type="EMBL" id="GFO02595.1"/>
    </source>
</evidence>
<evidence type="ECO:0000256" key="4">
    <source>
        <dbReference type="ARBA" id="ARBA00023180"/>
    </source>
</evidence>
<dbReference type="FunFam" id="2.60.120.260:FF:000021">
    <property type="entry name" value="Beta-galactosidase"/>
    <property type="match status" value="1"/>
</dbReference>
<evidence type="ECO:0000256" key="7">
    <source>
        <dbReference type="RuleBase" id="RU000675"/>
    </source>
</evidence>
<evidence type="ECO:0000256" key="2">
    <source>
        <dbReference type="ARBA" id="ARBA00022729"/>
    </source>
</evidence>
<proteinExistence type="inferred from homology"/>
<name>A0AAV4A6Z9_9GAST</name>
<evidence type="ECO:0000256" key="8">
    <source>
        <dbReference type="RuleBase" id="RU003679"/>
    </source>
</evidence>
<keyword evidence="3 7" id="KW-0378">Hydrolase</keyword>
<dbReference type="GO" id="GO:0005975">
    <property type="term" value="P:carbohydrate metabolic process"/>
    <property type="evidence" value="ECO:0007669"/>
    <property type="project" value="InterPro"/>
</dbReference>
<feature type="signal peptide" evidence="9">
    <location>
        <begin position="1"/>
        <end position="23"/>
    </location>
</feature>
<evidence type="ECO:0000256" key="5">
    <source>
        <dbReference type="ARBA" id="ARBA00023295"/>
    </source>
</evidence>
<dbReference type="AlphaFoldDB" id="A0AAV4A6Z9"/>
<dbReference type="EMBL" id="BLXT01003611">
    <property type="protein sequence ID" value="GFO02595.1"/>
    <property type="molecule type" value="Genomic_DNA"/>
</dbReference>
<dbReference type="Pfam" id="PF21467">
    <property type="entry name" value="BetaGal_gal-bd"/>
    <property type="match status" value="1"/>
</dbReference>
<evidence type="ECO:0000259" key="11">
    <source>
        <dbReference type="Pfam" id="PF21317"/>
    </source>
</evidence>
<keyword evidence="4" id="KW-0325">Glycoprotein</keyword>
<comment type="catalytic activity">
    <reaction evidence="7">
        <text>Hydrolysis of terminal non-reducing beta-D-galactose residues in beta-D-galactosides.</text>
        <dbReference type="EC" id="3.2.1.23"/>
    </reaction>
</comment>
<evidence type="ECO:0000256" key="3">
    <source>
        <dbReference type="ARBA" id="ARBA00022801"/>
    </source>
</evidence>
<dbReference type="PANTHER" id="PTHR23421">
    <property type="entry name" value="BETA-GALACTOSIDASE RELATED"/>
    <property type="match status" value="1"/>
</dbReference>
<keyword evidence="2 9" id="KW-0732">Signal</keyword>
<gene>
    <name evidence="13" type="ORF">PoB_002910000</name>
</gene>
<evidence type="ECO:0000256" key="6">
    <source>
        <dbReference type="PIRSR" id="PIRSR006336-1"/>
    </source>
</evidence>
<dbReference type="FunFam" id="3.20.20.80:FF:000017">
    <property type="entry name" value="Beta-galactosidase"/>
    <property type="match status" value="1"/>
</dbReference>
<dbReference type="SUPFAM" id="SSF49785">
    <property type="entry name" value="Galactose-binding domain-like"/>
    <property type="match status" value="1"/>
</dbReference>
<organism evidence="13 14">
    <name type="scientific">Plakobranchus ocellatus</name>
    <dbReference type="NCBI Taxonomy" id="259542"/>
    <lineage>
        <taxon>Eukaryota</taxon>
        <taxon>Metazoa</taxon>
        <taxon>Spiralia</taxon>
        <taxon>Lophotrochozoa</taxon>
        <taxon>Mollusca</taxon>
        <taxon>Gastropoda</taxon>
        <taxon>Heterobranchia</taxon>
        <taxon>Euthyneura</taxon>
        <taxon>Panpulmonata</taxon>
        <taxon>Sacoglossa</taxon>
        <taxon>Placobranchoidea</taxon>
        <taxon>Plakobranchidae</taxon>
        <taxon>Plakobranchus</taxon>
    </lineage>
</organism>
<keyword evidence="5 7" id="KW-0326">Glycosidase</keyword>
<dbReference type="InterPro" id="IPR019801">
    <property type="entry name" value="Glyco_hydro_35_CS"/>
</dbReference>
<feature type="chain" id="PRO_5043988416" description="Beta-galactosidase" evidence="9">
    <location>
        <begin position="24"/>
        <end position="673"/>
    </location>
</feature>
<dbReference type="InterPro" id="IPR001944">
    <property type="entry name" value="Glycoside_Hdrlase_35"/>
</dbReference>
<dbReference type="InterPro" id="IPR008979">
    <property type="entry name" value="Galactose-bd-like_sf"/>
</dbReference>